<keyword evidence="1" id="KW-0479">Metal-binding</keyword>
<dbReference type="GO" id="GO:0008270">
    <property type="term" value="F:zinc ion binding"/>
    <property type="evidence" value="ECO:0007669"/>
    <property type="project" value="UniProtKB-KW"/>
</dbReference>
<sequence>EFFSNEETPVKKTTKKKKESKEDLIEQLVKQFKELKIEIAKIERPQNNDIKCCNCEKRGHFKKDCRSLRRNNNNNYGFNNSNNNFNRNNYQNNNTNNNNQQENRTNRNENGRRNNNQYNNRKQYNNRNQNQNNNNQNNTPINFISIEETDEYNTDKEVKEITTLLNENFDSFGNLKRRTVRPEVIYDYKTDPKRKRNKNFEPEPMEWTPNKNKKKM</sequence>
<dbReference type="Gene3D" id="4.10.60.10">
    <property type="entry name" value="Zinc finger, CCHC-type"/>
    <property type="match status" value="1"/>
</dbReference>
<dbReference type="GO" id="GO:0003676">
    <property type="term" value="F:nucleic acid binding"/>
    <property type="evidence" value="ECO:0007669"/>
    <property type="project" value="InterPro"/>
</dbReference>
<keyword evidence="1" id="KW-0863">Zinc-finger</keyword>
<proteinExistence type="predicted"/>
<dbReference type="InterPro" id="IPR001878">
    <property type="entry name" value="Znf_CCHC"/>
</dbReference>
<evidence type="ECO:0000256" key="1">
    <source>
        <dbReference type="PROSITE-ProRule" id="PRU00047"/>
    </source>
</evidence>
<name>A0A9N9PFM9_9GLOM</name>
<reference evidence="4" key="1">
    <citation type="submission" date="2021-06" db="EMBL/GenBank/DDBJ databases">
        <authorList>
            <person name="Kallberg Y."/>
            <person name="Tangrot J."/>
            <person name="Rosling A."/>
        </authorList>
    </citation>
    <scope>NUCLEOTIDE SEQUENCE</scope>
    <source>
        <strain evidence="4">MA453B</strain>
    </source>
</reference>
<feature type="region of interest" description="Disordered" evidence="2">
    <location>
        <begin position="188"/>
        <end position="216"/>
    </location>
</feature>
<evidence type="ECO:0000313" key="5">
    <source>
        <dbReference type="Proteomes" id="UP000789405"/>
    </source>
</evidence>
<feature type="region of interest" description="Disordered" evidence="2">
    <location>
        <begin position="75"/>
        <end position="140"/>
    </location>
</feature>
<feature type="non-terminal residue" evidence="4">
    <location>
        <position position="216"/>
    </location>
</feature>
<organism evidence="4 5">
    <name type="scientific">Dentiscutata erythropus</name>
    <dbReference type="NCBI Taxonomy" id="1348616"/>
    <lineage>
        <taxon>Eukaryota</taxon>
        <taxon>Fungi</taxon>
        <taxon>Fungi incertae sedis</taxon>
        <taxon>Mucoromycota</taxon>
        <taxon>Glomeromycotina</taxon>
        <taxon>Glomeromycetes</taxon>
        <taxon>Diversisporales</taxon>
        <taxon>Gigasporaceae</taxon>
        <taxon>Dentiscutata</taxon>
    </lineage>
</organism>
<feature type="non-terminal residue" evidence="4">
    <location>
        <position position="1"/>
    </location>
</feature>
<accession>A0A9N9PFM9</accession>
<dbReference type="Proteomes" id="UP000789405">
    <property type="component" value="Unassembled WGS sequence"/>
</dbReference>
<dbReference type="AlphaFoldDB" id="A0A9N9PFM9"/>
<dbReference type="InterPro" id="IPR036875">
    <property type="entry name" value="Znf_CCHC_sf"/>
</dbReference>
<comment type="caution">
    <text evidence="4">The sequence shown here is derived from an EMBL/GenBank/DDBJ whole genome shotgun (WGS) entry which is preliminary data.</text>
</comment>
<feature type="region of interest" description="Disordered" evidence="2">
    <location>
        <begin position="1"/>
        <end position="21"/>
    </location>
</feature>
<dbReference type="SUPFAM" id="SSF57756">
    <property type="entry name" value="Retrovirus zinc finger-like domains"/>
    <property type="match status" value="1"/>
</dbReference>
<evidence type="ECO:0000259" key="3">
    <source>
        <dbReference type="PROSITE" id="PS50158"/>
    </source>
</evidence>
<protein>
    <submittedName>
        <fullName evidence="4">4487_t:CDS:1</fullName>
    </submittedName>
</protein>
<evidence type="ECO:0000313" key="4">
    <source>
        <dbReference type="EMBL" id="CAG8816481.1"/>
    </source>
</evidence>
<evidence type="ECO:0000256" key="2">
    <source>
        <dbReference type="SAM" id="MobiDB-lite"/>
    </source>
</evidence>
<feature type="compositionally biased region" description="Low complexity" evidence="2">
    <location>
        <begin position="75"/>
        <end position="103"/>
    </location>
</feature>
<feature type="compositionally biased region" description="Low complexity" evidence="2">
    <location>
        <begin position="113"/>
        <end position="138"/>
    </location>
</feature>
<keyword evidence="5" id="KW-1185">Reference proteome</keyword>
<gene>
    <name evidence="4" type="ORF">DERYTH_LOCUS26286</name>
</gene>
<keyword evidence="1" id="KW-0862">Zinc</keyword>
<dbReference type="PROSITE" id="PS50158">
    <property type="entry name" value="ZF_CCHC"/>
    <property type="match status" value="1"/>
</dbReference>
<feature type="domain" description="CCHC-type" evidence="3">
    <location>
        <begin position="51"/>
        <end position="67"/>
    </location>
</feature>
<dbReference type="EMBL" id="CAJVPY010053973">
    <property type="protein sequence ID" value="CAG8816481.1"/>
    <property type="molecule type" value="Genomic_DNA"/>
</dbReference>